<evidence type="ECO:0000313" key="1">
    <source>
        <dbReference type="EMBL" id="PKI70311.1"/>
    </source>
</evidence>
<dbReference type="PANTHER" id="PTHR48203:SF1">
    <property type="entry name" value="VACUOLAR PROTEIN SORTING-ASSOCIATED PROTEIN 62"/>
    <property type="match status" value="1"/>
</dbReference>
<dbReference type="Pfam" id="PF06101">
    <property type="entry name" value="Vps62"/>
    <property type="match status" value="1"/>
</dbReference>
<dbReference type="OrthoDB" id="188042at2759"/>
<sequence length="569" mass="63928">MFRCNKCCSWNRFIDSSPLQPDAFTLPSPLPQWPLGLGFASGAINLGELQVCKVKSFKSIWSWNSSHDKKKGITFYRPIKVPEGFFCLGHYCQPNDQPLHGFVLVAREMASSQEASGNLESDTKPALQKPLDYMLVWSPNDGSEDNYGKCGYFWLPKSPAGYKSIGFLVTDSPSKPDLDEVRVVREDLTDQCEIHKLILNFQHESLEVPFQVWSTRPKHRGMLDKGISTGTFFCSCCWTFGDDLCIACLKNLNPYLHAMPTLDQVHALIKHYGPTVFFHPDEEYLPSSIAWFFKSGSVLYRSGLSQGEAIDADGSNLPAGGRNDGEYWIDLPNNEQNIIVKRGNLESAKLYIHVKPALGGTFTDIAMWVFCPYNGPAILKAGVMNIPLSNVGQHVGDWEHFTLRISNFTGELWGIYFSQHSGGQWVAPHDLEFIDGNRAIVYSSKNGHASFPHPGTYIQGSQMLRIGIRNDVARSDLYINSNTAYEIVSAEYLGNGVVVEPCWLQFMRKWGPTVVYDSRAALDRIIKMLPVMVQYSMENMFNKLPLELYGEEGPTGPKEKNNWLGDERG</sequence>
<dbReference type="InterPro" id="IPR009291">
    <property type="entry name" value="Vps62"/>
</dbReference>
<proteinExistence type="predicted"/>
<dbReference type="GeneID" id="116209862"/>
<reference evidence="1 2" key="1">
    <citation type="submission" date="2017-11" db="EMBL/GenBank/DDBJ databases">
        <title>De-novo sequencing of pomegranate (Punica granatum L.) genome.</title>
        <authorList>
            <person name="Akparov Z."/>
            <person name="Amiraslanov A."/>
            <person name="Hajiyeva S."/>
            <person name="Abbasov M."/>
            <person name="Kaur K."/>
            <person name="Hamwieh A."/>
            <person name="Solovyev V."/>
            <person name="Salamov A."/>
            <person name="Braich B."/>
            <person name="Kosarev P."/>
            <person name="Mahmoud A."/>
            <person name="Hajiyev E."/>
            <person name="Babayeva S."/>
            <person name="Izzatullayeva V."/>
            <person name="Mammadov A."/>
            <person name="Mammadov A."/>
            <person name="Sharifova S."/>
            <person name="Ojaghi J."/>
            <person name="Eynullazada K."/>
            <person name="Bayramov B."/>
            <person name="Abdulazimova A."/>
            <person name="Shahmuradov I."/>
        </authorList>
    </citation>
    <scope>NUCLEOTIDE SEQUENCE [LARGE SCALE GENOMIC DNA]</scope>
    <source>
        <strain evidence="2">cv. AG2017</strain>
        <tissue evidence="1">Leaf</tissue>
    </source>
</reference>
<evidence type="ECO:0000313" key="2">
    <source>
        <dbReference type="Proteomes" id="UP000233551"/>
    </source>
</evidence>
<gene>
    <name evidence="1" type="ORF">CRG98_009303</name>
</gene>
<dbReference type="EMBL" id="PGOL01000462">
    <property type="protein sequence ID" value="PKI70311.1"/>
    <property type="molecule type" value="Genomic_DNA"/>
</dbReference>
<protein>
    <submittedName>
        <fullName evidence="1">Uncharacterized protein</fullName>
    </submittedName>
</protein>
<comment type="caution">
    <text evidence="1">The sequence shown here is derived from an EMBL/GenBank/DDBJ whole genome shotgun (WGS) entry which is preliminary data.</text>
</comment>
<name>A0A2I0KP91_PUNGR</name>
<dbReference type="AlphaFoldDB" id="A0A2I0KP91"/>
<organism evidence="1 2">
    <name type="scientific">Punica granatum</name>
    <name type="common">Pomegranate</name>
    <dbReference type="NCBI Taxonomy" id="22663"/>
    <lineage>
        <taxon>Eukaryota</taxon>
        <taxon>Viridiplantae</taxon>
        <taxon>Streptophyta</taxon>
        <taxon>Embryophyta</taxon>
        <taxon>Tracheophyta</taxon>
        <taxon>Spermatophyta</taxon>
        <taxon>Magnoliopsida</taxon>
        <taxon>eudicotyledons</taxon>
        <taxon>Gunneridae</taxon>
        <taxon>Pentapetalae</taxon>
        <taxon>rosids</taxon>
        <taxon>malvids</taxon>
        <taxon>Myrtales</taxon>
        <taxon>Lythraceae</taxon>
        <taxon>Punica</taxon>
    </lineage>
</organism>
<keyword evidence="2" id="KW-1185">Reference proteome</keyword>
<dbReference type="PANTHER" id="PTHR48203">
    <property type="entry name" value="BNAC01G40110D PROTEIN"/>
    <property type="match status" value="1"/>
</dbReference>
<accession>A0A2I0KP91</accession>
<dbReference type="STRING" id="22663.A0A2I0KP91"/>
<dbReference type="Proteomes" id="UP000233551">
    <property type="component" value="Unassembled WGS sequence"/>
</dbReference>